<organism evidence="4 5">
    <name type="scientific">Linum trigynum</name>
    <dbReference type="NCBI Taxonomy" id="586398"/>
    <lineage>
        <taxon>Eukaryota</taxon>
        <taxon>Viridiplantae</taxon>
        <taxon>Streptophyta</taxon>
        <taxon>Embryophyta</taxon>
        <taxon>Tracheophyta</taxon>
        <taxon>Spermatophyta</taxon>
        <taxon>Magnoliopsida</taxon>
        <taxon>eudicotyledons</taxon>
        <taxon>Gunneridae</taxon>
        <taxon>Pentapetalae</taxon>
        <taxon>rosids</taxon>
        <taxon>fabids</taxon>
        <taxon>Malpighiales</taxon>
        <taxon>Linaceae</taxon>
        <taxon>Linum</taxon>
    </lineage>
</organism>
<evidence type="ECO:0000256" key="1">
    <source>
        <dbReference type="PROSITE-ProRule" id="PRU00047"/>
    </source>
</evidence>
<keyword evidence="5" id="KW-1185">Reference proteome</keyword>
<dbReference type="InterPro" id="IPR001878">
    <property type="entry name" value="Znf_CCHC"/>
</dbReference>
<dbReference type="GO" id="GO:0008270">
    <property type="term" value="F:zinc ion binding"/>
    <property type="evidence" value="ECO:0007669"/>
    <property type="project" value="UniProtKB-KW"/>
</dbReference>
<dbReference type="PROSITE" id="PS50158">
    <property type="entry name" value="ZF_CCHC"/>
    <property type="match status" value="1"/>
</dbReference>
<dbReference type="GO" id="GO:0003676">
    <property type="term" value="F:nucleic acid binding"/>
    <property type="evidence" value="ECO:0007669"/>
    <property type="project" value="InterPro"/>
</dbReference>
<dbReference type="InterPro" id="IPR025558">
    <property type="entry name" value="DUF4283"/>
</dbReference>
<feature type="compositionally biased region" description="Basic and acidic residues" evidence="2">
    <location>
        <begin position="396"/>
        <end position="405"/>
    </location>
</feature>
<feature type="domain" description="CCHC-type" evidence="3">
    <location>
        <begin position="232"/>
        <end position="246"/>
    </location>
</feature>
<reference evidence="4 5" key="1">
    <citation type="submission" date="2024-04" db="EMBL/GenBank/DDBJ databases">
        <authorList>
            <person name="Fracassetti M."/>
        </authorList>
    </citation>
    <scope>NUCLEOTIDE SEQUENCE [LARGE SCALE GENOMIC DNA]</scope>
</reference>
<evidence type="ECO:0000256" key="2">
    <source>
        <dbReference type="SAM" id="MobiDB-lite"/>
    </source>
</evidence>
<feature type="region of interest" description="Disordered" evidence="2">
    <location>
        <begin position="314"/>
        <end position="503"/>
    </location>
</feature>
<dbReference type="AlphaFoldDB" id="A0AAV2CCA6"/>
<evidence type="ECO:0000313" key="4">
    <source>
        <dbReference type="EMBL" id="CAL1354022.1"/>
    </source>
</evidence>
<dbReference type="PANTHER" id="PTHR31286:SF99">
    <property type="entry name" value="DUF4283 DOMAIN-CONTAINING PROTEIN"/>
    <property type="match status" value="1"/>
</dbReference>
<feature type="compositionally biased region" description="Basic and acidic residues" evidence="2">
    <location>
        <begin position="489"/>
        <end position="503"/>
    </location>
</feature>
<feature type="compositionally biased region" description="Basic and acidic residues" evidence="2">
    <location>
        <begin position="336"/>
        <end position="356"/>
    </location>
</feature>
<name>A0AAV2CCA6_9ROSI</name>
<proteinExistence type="predicted"/>
<protein>
    <recommendedName>
        <fullName evidence="3">CCHC-type domain-containing protein</fullName>
    </recommendedName>
</protein>
<dbReference type="Proteomes" id="UP001497516">
    <property type="component" value="Chromosome 1"/>
</dbReference>
<dbReference type="Pfam" id="PF14392">
    <property type="entry name" value="zf-CCHC_4"/>
    <property type="match status" value="1"/>
</dbReference>
<keyword evidence="1" id="KW-0863">Zinc-finger</keyword>
<evidence type="ECO:0000313" key="5">
    <source>
        <dbReference type="Proteomes" id="UP001497516"/>
    </source>
</evidence>
<dbReference type="InterPro" id="IPR040256">
    <property type="entry name" value="At4g02000-like"/>
</dbReference>
<dbReference type="EMBL" id="OZ034813">
    <property type="protein sequence ID" value="CAL1354022.1"/>
    <property type="molecule type" value="Genomic_DNA"/>
</dbReference>
<accession>A0AAV2CCA6</accession>
<dbReference type="Pfam" id="PF14111">
    <property type="entry name" value="DUF4283"/>
    <property type="match status" value="1"/>
</dbReference>
<sequence>MAWGEGKKKMFSEAVKTTYWYVEDSDSEDIAEAMREDARDEALEEEDPLSPNIEFTAAELRAFRREWRSAIVVKVLGRSFPYPVIAKRLNMIWAKQGSIQITNRSKGFYFFRFTSKLDYEHALNGGPWMIGDHYLAVQKWKKSFNPNMEIKSTLVWLRLPDLPIEFFHPQAVMRIAERAGIPVRVDRATELGARGGLARACVEIDFTKPLLTKFKIEGIQYEIQYEGLANVCFECGRYGHSKGTCPTLHQTRAEEGSAAQTQELPKRSEPYGEWMIAKRRGRQPNNHNNAQAAKNHDQVRMEPTGSRFAVLSEEGVADSETADIAETSRGTTMNRDSTDGDITRTHKGAHQERQVWVEKQSAGSVGKDGQSRVMSSEKPVAAKPLNGKTQLVSEPKTTEAPRGEDSEPMIIENGGQTINHRESHVAEKEQPVNKANSATDITNLDSDTRLQEGNPLLSNTRVPAVPPIPSESGTGKELHPSLVSQVGGEVRETLLKEGETENQ</sequence>
<keyword evidence="1" id="KW-0862">Zinc</keyword>
<evidence type="ECO:0000259" key="3">
    <source>
        <dbReference type="PROSITE" id="PS50158"/>
    </source>
</evidence>
<feature type="compositionally biased region" description="Polar residues" evidence="2">
    <location>
        <begin position="433"/>
        <end position="445"/>
    </location>
</feature>
<dbReference type="PANTHER" id="PTHR31286">
    <property type="entry name" value="GLYCINE-RICH CELL WALL STRUCTURAL PROTEIN 1.8-LIKE"/>
    <property type="match status" value="1"/>
</dbReference>
<dbReference type="InterPro" id="IPR025836">
    <property type="entry name" value="Zn_knuckle_CX2CX4HX4C"/>
</dbReference>
<gene>
    <name evidence="4" type="ORF">LTRI10_LOCUS1879</name>
</gene>
<feature type="compositionally biased region" description="Basic and acidic residues" evidence="2">
    <location>
        <begin position="419"/>
        <end position="431"/>
    </location>
</feature>
<keyword evidence="1" id="KW-0479">Metal-binding</keyword>